<sequence>MLQARRLLQKDHQKRDSDEDETFYFRYSSAVAPPSSSSYNPNQAISKSTGGGDGSGGLAPSKSTLHVSNLDYSLTNSDLHTFFSTFGKIACVAVLKDCTTRNSKGVAFVQFVFREDALSAASVMHGKILNGKTLSVSIAVDNGRAPELLRKGFIRISLDVMNVGLVGIYLMSVQRIGWGQGRDRCQRRGGEVAAVERRGRTVGIRERKNQRVERDLKRRIGRQWWMGRRRRWRRKRRRRKMTRKGNYFSDEDE</sequence>
<feature type="region of interest" description="Disordered" evidence="2">
    <location>
        <begin position="32"/>
        <end position="58"/>
    </location>
</feature>
<gene>
    <name evidence="4" type="ORF">ES332_D05G328200v1</name>
</gene>
<dbReference type="Gene3D" id="3.30.70.330">
    <property type="match status" value="1"/>
</dbReference>
<dbReference type="GO" id="GO:0005689">
    <property type="term" value="C:U12-type spliceosomal complex"/>
    <property type="evidence" value="ECO:0007669"/>
    <property type="project" value="InterPro"/>
</dbReference>
<evidence type="ECO:0000313" key="4">
    <source>
        <dbReference type="EMBL" id="TYH73428.1"/>
    </source>
</evidence>
<reference evidence="4 5" key="1">
    <citation type="submission" date="2019-07" db="EMBL/GenBank/DDBJ databases">
        <title>WGS assembly of Gossypium tomentosum.</title>
        <authorList>
            <person name="Chen Z.J."/>
            <person name="Sreedasyam A."/>
            <person name="Ando A."/>
            <person name="Song Q."/>
            <person name="De L."/>
            <person name="Hulse-Kemp A."/>
            <person name="Ding M."/>
            <person name="Ye W."/>
            <person name="Kirkbride R."/>
            <person name="Jenkins J."/>
            <person name="Plott C."/>
            <person name="Lovell J."/>
            <person name="Lin Y.-M."/>
            <person name="Vaughn R."/>
            <person name="Liu B."/>
            <person name="Li W."/>
            <person name="Simpson S."/>
            <person name="Scheffler B."/>
            <person name="Saski C."/>
            <person name="Grover C."/>
            <person name="Hu G."/>
            <person name="Conover J."/>
            <person name="Carlson J."/>
            <person name="Shu S."/>
            <person name="Boston L."/>
            <person name="Williams M."/>
            <person name="Peterson D."/>
            <person name="Mcgee K."/>
            <person name="Jones D."/>
            <person name="Wendel J."/>
            <person name="Stelly D."/>
            <person name="Grimwood J."/>
            <person name="Schmutz J."/>
        </authorList>
    </citation>
    <scope>NUCLEOTIDE SEQUENCE [LARGE SCALE GENOMIC DNA]</scope>
    <source>
        <strain evidence="4">7179.01</strain>
    </source>
</reference>
<dbReference type="Pfam" id="PF00076">
    <property type="entry name" value="RRM_1"/>
    <property type="match status" value="1"/>
</dbReference>
<dbReference type="SUPFAM" id="SSF54928">
    <property type="entry name" value="RNA-binding domain, RBD"/>
    <property type="match status" value="1"/>
</dbReference>
<dbReference type="PANTHER" id="PTHR46259:SF1">
    <property type="entry name" value="ZINC FINGER CCHC-TYPE AND RNA-BINDING MOTIF-CONTAINING PROTEIN 1"/>
    <property type="match status" value="1"/>
</dbReference>
<proteinExistence type="predicted"/>
<evidence type="ECO:0000256" key="1">
    <source>
        <dbReference type="PROSITE-ProRule" id="PRU00176"/>
    </source>
</evidence>
<feature type="compositionally biased region" description="Polar residues" evidence="2">
    <location>
        <begin position="39"/>
        <end position="48"/>
    </location>
</feature>
<evidence type="ECO:0000313" key="5">
    <source>
        <dbReference type="Proteomes" id="UP000322667"/>
    </source>
</evidence>
<dbReference type="GO" id="GO:0000398">
    <property type="term" value="P:mRNA splicing, via spliceosome"/>
    <property type="evidence" value="ECO:0007669"/>
    <property type="project" value="InterPro"/>
</dbReference>
<dbReference type="InterPro" id="IPR000504">
    <property type="entry name" value="RRM_dom"/>
</dbReference>
<dbReference type="Proteomes" id="UP000322667">
    <property type="component" value="Chromosome D05"/>
</dbReference>
<organism evidence="4 5">
    <name type="scientific">Gossypium tomentosum</name>
    <name type="common">Hawaiian cotton</name>
    <name type="synonym">Gossypium sandvicense</name>
    <dbReference type="NCBI Taxonomy" id="34277"/>
    <lineage>
        <taxon>Eukaryota</taxon>
        <taxon>Viridiplantae</taxon>
        <taxon>Streptophyta</taxon>
        <taxon>Embryophyta</taxon>
        <taxon>Tracheophyta</taxon>
        <taxon>Spermatophyta</taxon>
        <taxon>Magnoliopsida</taxon>
        <taxon>eudicotyledons</taxon>
        <taxon>Gunneridae</taxon>
        <taxon>Pentapetalae</taxon>
        <taxon>rosids</taxon>
        <taxon>malvids</taxon>
        <taxon>Malvales</taxon>
        <taxon>Malvaceae</taxon>
        <taxon>Malvoideae</taxon>
        <taxon>Gossypium</taxon>
    </lineage>
</organism>
<feature type="domain" description="RRM" evidence="3">
    <location>
        <begin position="63"/>
        <end position="141"/>
    </location>
</feature>
<dbReference type="AlphaFoldDB" id="A0A5D2L277"/>
<protein>
    <recommendedName>
        <fullName evidence="3">RRM domain-containing protein</fullName>
    </recommendedName>
</protein>
<evidence type="ECO:0000259" key="3">
    <source>
        <dbReference type="PROSITE" id="PS50102"/>
    </source>
</evidence>
<dbReference type="EMBL" id="CM017627">
    <property type="protein sequence ID" value="TYH73428.1"/>
    <property type="molecule type" value="Genomic_DNA"/>
</dbReference>
<dbReference type="SMART" id="SM00360">
    <property type="entry name" value="RRM"/>
    <property type="match status" value="1"/>
</dbReference>
<dbReference type="PROSITE" id="PS50102">
    <property type="entry name" value="RRM"/>
    <property type="match status" value="1"/>
</dbReference>
<dbReference type="PANTHER" id="PTHR46259">
    <property type="entry name" value="ZINC FINGER CCHC-TYPE AND RNA-BINDING MOTIF-CONTAINING PROTEIN 1"/>
    <property type="match status" value="1"/>
</dbReference>
<dbReference type="InterPro" id="IPR012677">
    <property type="entry name" value="Nucleotide-bd_a/b_plait_sf"/>
</dbReference>
<keyword evidence="1" id="KW-0694">RNA-binding</keyword>
<name>A0A5D2L277_GOSTO</name>
<dbReference type="InterPro" id="IPR035979">
    <property type="entry name" value="RBD_domain_sf"/>
</dbReference>
<dbReference type="InterPro" id="IPR044598">
    <property type="entry name" value="ZCRB1"/>
</dbReference>
<keyword evidence="5" id="KW-1185">Reference proteome</keyword>
<dbReference type="GO" id="GO:0003723">
    <property type="term" value="F:RNA binding"/>
    <property type="evidence" value="ECO:0007669"/>
    <property type="project" value="UniProtKB-UniRule"/>
</dbReference>
<evidence type="ECO:0000256" key="2">
    <source>
        <dbReference type="SAM" id="MobiDB-lite"/>
    </source>
</evidence>
<accession>A0A5D2L277</accession>